<dbReference type="RefSeq" id="XP_049148865.1">
    <property type="nucleotide sequence ID" value="XM_049291719.1"/>
</dbReference>
<keyword evidence="3" id="KW-1185">Reference proteome</keyword>
<feature type="compositionally biased region" description="Low complexity" evidence="1">
    <location>
        <begin position="35"/>
        <end position="44"/>
    </location>
</feature>
<evidence type="ECO:0000256" key="1">
    <source>
        <dbReference type="SAM" id="MobiDB-lite"/>
    </source>
</evidence>
<accession>A0A9Q8T0Z1</accession>
<sequence>MRAKVLPIFGIAVSVLGSPFRPCVDLLDSPVQSRPRCSRLSSPPAISSGALRGGMDGQIEPGLKQSRDSRQRNVSRMRSSTTLMSTVLFLTATVFGQGTGQYGTYYCMTVEGKPAPSNNFCNAVKGAVLPSPGFCCIRSSDFDRLQALSKGCADNGLVLGQKKVPCSP</sequence>
<dbReference type="EMBL" id="CP019478">
    <property type="protein sequence ID" value="UQC87254.1"/>
    <property type="molecule type" value="Genomic_DNA"/>
</dbReference>
<dbReference type="GeneID" id="73346729"/>
<proteinExistence type="predicted"/>
<dbReference type="AlphaFoldDB" id="A0A9Q8T0Z1"/>
<gene>
    <name evidence="2" type="ORF">CLUP02_12757</name>
</gene>
<name>A0A9Q8T0Z1_9PEZI</name>
<protein>
    <submittedName>
        <fullName evidence="2">Uncharacterized protein</fullName>
    </submittedName>
</protein>
<feature type="region of interest" description="Disordered" evidence="1">
    <location>
        <begin position="35"/>
        <end position="78"/>
    </location>
</feature>
<evidence type="ECO:0000313" key="2">
    <source>
        <dbReference type="EMBL" id="UQC87254.1"/>
    </source>
</evidence>
<organism evidence="2 3">
    <name type="scientific">Colletotrichum lupini</name>
    <dbReference type="NCBI Taxonomy" id="145971"/>
    <lineage>
        <taxon>Eukaryota</taxon>
        <taxon>Fungi</taxon>
        <taxon>Dikarya</taxon>
        <taxon>Ascomycota</taxon>
        <taxon>Pezizomycotina</taxon>
        <taxon>Sordariomycetes</taxon>
        <taxon>Hypocreomycetidae</taxon>
        <taxon>Glomerellales</taxon>
        <taxon>Glomerellaceae</taxon>
        <taxon>Colletotrichum</taxon>
        <taxon>Colletotrichum acutatum species complex</taxon>
    </lineage>
</organism>
<dbReference type="Proteomes" id="UP000830671">
    <property type="component" value="Chromosome 6"/>
</dbReference>
<reference evidence="2" key="1">
    <citation type="journal article" date="2021" name="Mol. Plant Microbe Interact.">
        <title>Complete Genome Sequence of the Plant-Pathogenic Fungus Colletotrichum lupini.</title>
        <authorList>
            <person name="Baroncelli R."/>
            <person name="Pensec F."/>
            <person name="Da Lio D."/>
            <person name="Boufleur T."/>
            <person name="Vicente I."/>
            <person name="Sarrocco S."/>
            <person name="Picot A."/>
            <person name="Baraldi E."/>
            <person name="Sukno S."/>
            <person name="Thon M."/>
            <person name="Le Floch G."/>
        </authorList>
    </citation>
    <scope>NUCLEOTIDE SEQUENCE</scope>
    <source>
        <strain evidence="2">IMI 504893</strain>
    </source>
</reference>
<evidence type="ECO:0000313" key="3">
    <source>
        <dbReference type="Proteomes" id="UP000830671"/>
    </source>
</evidence>
<dbReference type="KEGG" id="clup:CLUP02_12757"/>